<reference evidence="12" key="2">
    <citation type="submission" date="2025-09" db="UniProtKB">
        <authorList>
            <consortium name="Ensembl"/>
        </authorList>
    </citation>
    <scope>IDENTIFICATION</scope>
</reference>
<keyword evidence="6" id="KW-0130">Cell adhesion</keyword>
<dbReference type="SUPFAM" id="SSF56436">
    <property type="entry name" value="C-type lectin-like"/>
    <property type="match status" value="1"/>
</dbReference>
<dbReference type="Proteomes" id="UP000472277">
    <property type="component" value="Chromosome 22"/>
</dbReference>
<dbReference type="GeneTree" id="ENSGT00940000165098"/>
<dbReference type="InterPro" id="IPR038081">
    <property type="entry name" value="CalX-like_sf"/>
</dbReference>
<evidence type="ECO:0000256" key="4">
    <source>
        <dbReference type="ARBA" id="ARBA00022737"/>
    </source>
</evidence>
<dbReference type="GO" id="GO:0016020">
    <property type="term" value="C:membrane"/>
    <property type="evidence" value="ECO:0007669"/>
    <property type="project" value="InterPro"/>
</dbReference>
<evidence type="ECO:0000256" key="6">
    <source>
        <dbReference type="ARBA" id="ARBA00022889"/>
    </source>
</evidence>
<dbReference type="GO" id="GO:0007154">
    <property type="term" value="P:cell communication"/>
    <property type="evidence" value="ECO:0007669"/>
    <property type="project" value="InterPro"/>
</dbReference>
<evidence type="ECO:0000256" key="1">
    <source>
        <dbReference type="ARBA" id="ARBA00005529"/>
    </source>
</evidence>
<name>A0A673XMX7_SALTR</name>
<feature type="repeat" description="CSPG" evidence="8">
    <location>
        <begin position="282"/>
        <end position="376"/>
    </location>
</feature>
<evidence type="ECO:0000256" key="7">
    <source>
        <dbReference type="ARBA" id="ARBA00023180"/>
    </source>
</evidence>
<feature type="repeat" description="CSPG" evidence="8">
    <location>
        <begin position="1623"/>
        <end position="1717"/>
    </location>
</feature>
<dbReference type="OMA" id="MPVNDNK"/>
<evidence type="ECO:0000313" key="13">
    <source>
        <dbReference type="Proteomes" id="UP000472277"/>
    </source>
</evidence>
<dbReference type="GO" id="GO:0046872">
    <property type="term" value="F:metal ion binding"/>
    <property type="evidence" value="ECO:0007669"/>
    <property type="project" value="UniProtKB-KW"/>
</dbReference>
<dbReference type="InterPro" id="IPR051561">
    <property type="entry name" value="FRAS1_ECM"/>
</dbReference>
<dbReference type="Pfam" id="PF03160">
    <property type="entry name" value="Calx-beta"/>
    <property type="match status" value="1"/>
</dbReference>
<accession>A0A673XMX7</accession>
<evidence type="ECO:0000256" key="5">
    <source>
        <dbReference type="ARBA" id="ARBA00022837"/>
    </source>
</evidence>
<feature type="repeat" description="CSPG" evidence="8">
    <location>
        <begin position="1012"/>
        <end position="1114"/>
    </location>
</feature>
<feature type="repeat" description="CSPG" evidence="8">
    <location>
        <begin position="1495"/>
        <end position="1586"/>
    </location>
</feature>
<keyword evidence="4" id="KW-0677">Repeat</keyword>
<feature type="repeat" description="CSPG" evidence="8">
    <location>
        <begin position="876"/>
        <end position="970"/>
    </location>
</feature>
<dbReference type="PROSITE" id="PS50041">
    <property type="entry name" value="C_TYPE_LECTIN_2"/>
    <property type="match status" value="1"/>
</dbReference>
<dbReference type="PANTHER" id="PTHR45739">
    <property type="entry name" value="MATRIX PROTEIN, PUTATIVE-RELATED"/>
    <property type="match status" value="1"/>
</dbReference>
<feature type="domain" description="C-type lectin" evidence="11">
    <location>
        <begin position="2047"/>
        <end position="2186"/>
    </location>
</feature>
<evidence type="ECO:0000259" key="11">
    <source>
        <dbReference type="PROSITE" id="PS50041"/>
    </source>
</evidence>
<gene>
    <name evidence="12" type="primary">frem1b</name>
</gene>
<dbReference type="Ensembl" id="ENSSTUT00000022875.1">
    <property type="protein sequence ID" value="ENSSTUP00000021776.1"/>
    <property type="gene ID" value="ENSSTUG00000009321.1"/>
</dbReference>
<feature type="repeat" description="CSPG" evidence="8">
    <location>
        <begin position="401"/>
        <end position="488"/>
    </location>
</feature>
<dbReference type="InterPro" id="IPR045658">
    <property type="entry name" value="FRAS1-rel_N"/>
</dbReference>
<feature type="compositionally biased region" description="Basic and acidic residues" evidence="9">
    <location>
        <begin position="1887"/>
        <end position="1904"/>
    </location>
</feature>
<feature type="signal peptide" evidence="10">
    <location>
        <begin position="1"/>
        <end position="23"/>
    </location>
</feature>
<dbReference type="InterPro" id="IPR039005">
    <property type="entry name" value="CSPG_rpt"/>
</dbReference>
<protein>
    <submittedName>
        <fullName evidence="12">Fras1 related extracellular matrix 1b</fullName>
    </submittedName>
</protein>
<feature type="region of interest" description="Disordered" evidence="9">
    <location>
        <begin position="1887"/>
        <end position="1952"/>
    </location>
</feature>
<dbReference type="PROSITE" id="PS51854">
    <property type="entry name" value="CSPG"/>
    <property type="match status" value="11"/>
</dbReference>
<evidence type="ECO:0000313" key="12">
    <source>
        <dbReference type="Ensembl" id="ENSSTUP00000021776.1"/>
    </source>
</evidence>
<sequence length="2203" mass="244674">MAVAGVHSWMLLILMAVLPHACAQQSLVQVNSGVQVGRGRSVFVTDKELQFNVDQTSDCKVEVVLNEPVTQRVGKLTPQVFDCHFLPDEVKYIHNGSPLLEEDTVMLRVYRFTDSDTLVETVVLRMIVVEPGSSLVELGSTPLVVPQFYGLSNAIDGGVLSIRSQPDVACTVRLLTPETSVPSLGQLVTEEDPGLRKGRQTGDPCPGNKPCLHGTKEVRFLKATCHEFLSLALKYQHLSPPSPEIDYIPIRVELRDQASRALLETEAVWLPVLIHGAMQNQPPQAAFMASFILEVDQFILTPLTTAALDAKDGETPQERLVFNVTKPPAQGYIAHLDDHTKTCHSFIWQDLHEMKIAYQPPNSSHTGRRNYEVEFQAIDGSYVASPPIMVHFSIRAAETNAPRVSWNMGLDLLEGQSRPITWEDLQIVDSDNIDAVYLVAVDGPLHGRLSVRGGKGFMFWIRDLQEGVVVYHHSDSDTTRDHIVFRITDGRHSIRHKFPINILPKDDTAPFLINNVALEVQEGGELLVEEYMLLASDLDSSDDYILYQLLTFPRAGEVVKKAHPQQPGVPVKSFLQRDLFMGLIYYRHSGEECFEDTFDFTLSDSHQPPNLSHRHTVVIHVFPVKDQLPVEVSGSVRSVTVRETDVVYLTQSHIHFRDTEHPATDLSFFITTPCFSPTRPGLPDVGRLFYTDSTHSMKKDPMVPVLKSFTQHAVNHMKVGYMPPIEDIGPEPLFVQFLFSVSDHHGGTTTDLLFNVTVTPVDNQAPEVFTNLLRVEEGGGAFFTEEHLLVRDGDSLEDKLRVGVQTTPIHGKLELQGRELRQGDTFILQDLRGLRVRYIHDDSETVEDTVGLTVTDGVNSAHVFLPVQILPVNDEPPQLGPGLRGGLTCEEGGHVQVTAEYLFATDADSDDARLIYMLARTPARGELQRGGVTVDKFSQQDVLQGLIYYIHTGGEIGASPVSDSVTLIVSDGEAGGMDSCCHGDALPPPVPLHGTLPVYDLNVTVLPVNNKTPVITMGDMFVVDEGSSACLCGGVLGAEDPDTYPEELLFLLENPPLQGFLENTLPSPGFEKSNAGLRVVSFSLLHLRAGYINYVQAEHQGTEPTVDQLVISVSDGRHKSPPIPFYIIIHPTNDETPSLTLSNFTVIEGGIKELSPAILNALDLDAPADILTFTVLVPPAHGTLLNGIYGTELSRYKNMGPKLLLQSLIVHTFTMEELKQGMRIMYMHDDTETLKDSFTVQLTDGRHTIQGTAHLRVLPVNDQKPRLLKNAGVEVDWMDRRVISSVVLEAEDLDTPTSKLYYILNAGPRFGKLQVKTEAGWTDIGAGQNFTQEDVEFNRLWYAHTTGTGFKGHDSIRFTLSDLDNESPPQSFFISVRTIQKGDIVLVTRPVTLMEGERLILTTDILLATDGAARPGEVLYTVSIPPKHGHVHDVQRPGMPFLSFSQLDVAAQRVCYTHDNSHTAEQDSFSFVVTNGISSHSGSLHFTIEHSDRIPPSLNRNTGLQLTEGAVKSITPDHLELTDPDTAVGNLTYALTQPPQYGKLLLKGYPLTLPRFTQTDINNMDLAYQHYQGSLAQIDRFSLMPSDGTNRGYLEYGQLKEEPLVFTIQVEHVDRNPPSLVTKRIPSTVENLSGGPGDKQGIYITSRDLQASDPDSPAQELEFTITRPPHFGYLENSLTGAYIKGRFTQRDLEQRAVLYVIPTDMEVTGDSFEFRVTDPAGNTMLPEILQLTWSRVELSATCYRVCENAGMLQVQLMRSGKSMDPAYIAIQVEDGTAKVGKDFTHSTASLIQFDPGVNVKTWNIYLKDDGLEENHETFTVILNGPKNTVLGQRNSASVEIVDPRGGMCDPEDLRVEEDEKGVPSTAHVPQSPQLEEHVTDIETDLLWESRPHPPRGDVPNRRPFLDYGDGEGEPQDQAQATQFHSQATRQLRLQGSSNSNSNSRTVLHSGVKRKSEEKVWTFHALTPLRLEERRLPIPEPIPQVHPDLQVIPIWSWSGHREFLHEVRVGDAPQDDAPVPSHKQHRAGRQRKAGRSVSTSCPTGWSHYRRHCYVLSPGVASWSSAQRACTLLFDSNLTGVQSKKDMAWLWKFAGKQAFWIGKGNIATFSVCKLSYSRTQSCIFPEYLFHMFTGLSGSPGHWTWTDGRSLSFSRLKRDRAQEQQAESAASRSTCVLAQSQKTWTPMTCTTAPERRYICSSPAQNH</sequence>
<dbReference type="GO" id="GO:0009653">
    <property type="term" value="P:anatomical structure morphogenesis"/>
    <property type="evidence" value="ECO:0007669"/>
    <property type="project" value="TreeGrafter"/>
</dbReference>
<dbReference type="InterPro" id="IPR003644">
    <property type="entry name" value="Calx_beta"/>
</dbReference>
<feature type="compositionally biased region" description="Basic residues" evidence="9">
    <location>
        <begin position="2021"/>
        <end position="2033"/>
    </location>
</feature>
<evidence type="ECO:0000256" key="9">
    <source>
        <dbReference type="SAM" id="MobiDB-lite"/>
    </source>
</evidence>
<dbReference type="SUPFAM" id="SSF141072">
    <property type="entry name" value="CalX-like"/>
    <property type="match status" value="1"/>
</dbReference>
<reference evidence="12" key="1">
    <citation type="submission" date="2025-08" db="UniProtKB">
        <authorList>
            <consortium name="Ensembl"/>
        </authorList>
    </citation>
    <scope>IDENTIFICATION</scope>
</reference>
<feature type="repeat" description="CSPG" evidence="8">
    <location>
        <begin position="509"/>
        <end position="603"/>
    </location>
</feature>
<feature type="region of interest" description="Disordered" evidence="9">
    <location>
        <begin position="2010"/>
        <end position="2037"/>
    </location>
</feature>
<evidence type="ECO:0000256" key="8">
    <source>
        <dbReference type="PROSITE-ProRule" id="PRU01201"/>
    </source>
</evidence>
<dbReference type="GO" id="GO:0007155">
    <property type="term" value="P:cell adhesion"/>
    <property type="evidence" value="ECO:0007669"/>
    <property type="project" value="UniProtKB-KW"/>
</dbReference>
<keyword evidence="7" id="KW-0325">Glycoprotein</keyword>
<feature type="repeat" description="CSPG" evidence="8">
    <location>
        <begin position="1382"/>
        <end position="1474"/>
    </location>
</feature>
<dbReference type="InParanoid" id="A0A673XMX7"/>
<dbReference type="SMART" id="SM00237">
    <property type="entry name" value="Calx_beta"/>
    <property type="match status" value="1"/>
</dbReference>
<dbReference type="InterPro" id="IPR016186">
    <property type="entry name" value="C-type_lectin-like/link_sf"/>
</dbReference>
<proteinExistence type="inferred from homology"/>
<dbReference type="InterPro" id="IPR016187">
    <property type="entry name" value="CTDL_fold"/>
</dbReference>
<dbReference type="Pfam" id="PF16184">
    <property type="entry name" value="Cadherin_3"/>
    <property type="match status" value="11"/>
</dbReference>
<evidence type="ECO:0000256" key="3">
    <source>
        <dbReference type="ARBA" id="ARBA00022729"/>
    </source>
</evidence>
<keyword evidence="5" id="KW-0106">Calcium</keyword>
<dbReference type="Gene3D" id="3.10.100.10">
    <property type="entry name" value="Mannose-Binding Protein A, subunit A"/>
    <property type="match status" value="1"/>
</dbReference>
<feature type="chain" id="PRO_5025681048" evidence="10">
    <location>
        <begin position="24"/>
        <end position="2203"/>
    </location>
</feature>
<feature type="repeat" description="CSPG" evidence="8">
    <location>
        <begin position="1264"/>
        <end position="1361"/>
    </location>
</feature>
<feature type="repeat" description="CSPG" evidence="8">
    <location>
        <begin position="764"/>
        <end position="855"/>
    </location>
</feature>
<dbReference type="PANTHER" id="PTHR45739:SF3">
    <property type="entry name" value="FRAS-RELATED EXTRACELLULAR MATRIX PROTEIN 1B PRECURSOR"/>
    <property type="match status" value="1"/>
</dbReference>
<keyword evidence="13" id="KW-1185">Reference proteome</keyword>
<dbReference type="Gene3D" id="2.60.40.2030">
    <property type="match status" value="1"/>
</dbReference>
<evidence type="ECO:0000256" key="10">
    <source>
        <dbReference type="SAM" id="SignalP"/>
    </source>
</evidence>
<organism evidence="12 13">
    <name type="scientific">Salmo trutta</name>
    <name type="common">Brown trout</name>
    <dbReference type="NCBI Taxonomy" id="8032"/>
    <lineage>
        <taxon>Eukaryota</taxon>
        <taxon>Metazoa</taxon>
        <taxon>Chordata</taxon>
        <taxon>Craniata</taxon>
        <taxon>Vertebrata</taxon>
        <taxon>Euteleostomi</taxon>
        <taxon>Actinopterygii</taxon>
        <taxon>Neopterygii</taxon>
        <taxon>Teleostei</taxon>
        <taxon>Protacanthopterygii</taxon>
        <taxon>Salmoniformes</taxon>
        <taxon>Salmonidae</taxon>
        <taxon>Salmoninae</taxon>
        <taxon>Salmo</taxon>
    </lineage>
</organism>
<evidence type="ECO:0000256" key="2">
    <source>
        <dbReference type="ARBA" id="ARBA00022723"/>
    </source>
</evidence>
<feature type="compositionally biased region" description="Polar residues" evidence="9">
    <location>
        <begin position="1916"/>
        <end position="1946"/>
    </location>
</feature>
<dbReference type="InterPro" id="IPR001304">
    <property type="entry name" value="C-type_lectin-like"/>
</dbReference>
<dbReference type="SMART" id="SM00034">
    <property type="entry name" value="CLECT"/>
    <property type="match status" value="1"/>
</dbReference>
<dbReference type="Pfam" id="PF19309">
    <property type="entry name" value="Frem_N"/>
    <property type="match status" value="1"/>
</dbReference>
<comment type="similarity">
    <text evidence="1">Belongs to the FRAS1 family.</text>
</comment>
<keyword evidence="2" id="KW-0479">Metal-binding</keyword>
<feature type="repeat" description="CSPG" evidence="8">
    <location>
        <begin position="1135"/>
        <end position="1243"/>
    </location>
</feature>
<keyword evidence="3 10" id="KW-0732">Signal</keyword>